<evidence type="ECO:0000256" key="1">
    <source>
        <dbReference type="SAM" id="MobiDB-lite"/>
    </source>
</evidence>
<feature type="region of interest" description="Disordered" evidence="1">
    <location>
        <begin position="33"/>
        <end position="53"/>
    </location>
</feature>
<dbReference type="EMBL" id="OU503056">
    <property type="protein sequence ID" value="CAI9785239.1"/>
    <property type="molecule type" value="Genomic_DNA"/>
</dbReference>
<proteinExistence type="predicted"/>
<evidence type="ECO:0008006" key="4">
    <source>
        <dbReference type="Google" id="ProtNLM"/>
    </source>
</evidence>
<dbReference type="PANTHER" id="PTHR46741:SF4">
    <property type="entry name" value="FINGER FYVE DOMAIN PROTEIN, PUTATIVE (DUF1666)-RELATED"/>
    <property type="match status" value="1"/>
</dbReference>
<feature type="region of interest" description="Disordered" evidence="1">
    <location>
        <begin position="380"/>
        <end position="400"/>
    </location>
</feature>
<protein>
    <recommendedName>
        <fullName evidence="4">Ribosomal protein L34Ae</fullName>
    </recommendedName>
</protein>
<evidence type="ECO:0000313" key="3">
    <source>
        <dbReference type="Proteomes" id="UP000834106"/>
    </source>
</evidence>
<reference evidence="2" key="1">
    <citation type="submission" date="2023-05" db="EMBL/GenBank/DDBJ databases">
        <authorList>
            <person name="Huff M."/>
        </authorList>
    </citation>
    <scope>NUCLEOTIDE SEQUENCE</scope>
</reference>
<keyword evidence="3" id="KW-1185">Reference proteome</keyword>
<gene>
    <name evidence="2" type="ORF">FPE_LOCUS32669</name>
</gene>
<dbReference type="Pfam" id="PF07891">
    <property type="entry name" value="DUF1666"/>
    <property type="match status" value="1"/>
</dbReference>
<dbReference type="InterPro" id="IPR012870">
    <property type="entry name" value="DUF1666"/>
</dbReference>
<organism evidence="2 3">
    <name type="scientific">Fraxinus pennsylvanica</name>
    <dbReference type="NCBI Taxonomy" id="56036"/>
    <lineage>
        <taxon>Eukaryota</taxon>
        <taxon>Viridiplantae</taxon>
        <taxon>Streptophyta</taxon>
        <taxon>Embryophyta</taxon>
        <taxon>Tracheophyta</taxon>
        <taxon>Spermatophyta</taxon>
        <taxon>Magnoliopsida</taxon>
        <taxon>eudicotyledons</taxon>
        <taxon>Gunneridae</taxon>
        <taxon>Pentapetalae</taxon>
        <taxon>asterids</taxon>
        <taxon>lamiids</taxon>
        <taxon>Lamiales</taxon>
        <taxon>Oleaceae</taxon>
        <taxon>Oleeae</taxon>
        <taxon>Fraxinus</taxon>
    </lineage>
</organism>
<name>A0AAD2ACX6_9LAMI</name>
<accession>A0AAD2ACX6</accession>
<dbReference type="AlphaFoldDB" id="A0AAD2ACX6"/>
<dbReference type="Proteomes" id="UP000834106">
    <property type="component" value="Chromosome 21"/>
</dbReference>
<evidence type="ECO:0000313" key="2">
    <source>
        <dbReference type="EMBL" id="CAI9785239.1"/>
    </source>
</evidence>
<dbReference type="PANTHER" id="PTHR46741">
    <property type="entry name" value="OS09G0413600 PROTEIN"/>
    <property type="match status" value="1"/>
</dbReference>
<sequence length="780" mass="90700">MFRFGSSFLISVYGFMLKSFWLIAKYVYRSKGKNGSSFKADRSQSDGDQVVSKNSENFETNGLAEKKNLESSVSLQSAIVANTSKYQFISSKNVSELAEEVKTMKFEMFVGSNEGIVSTNQCLDSEFLRKQELLEVNSQESFQRVDEEIQEEKVSNEGFDCTNQCLDSEFSLKQDSFEVNSQENLKQLDEQEIQEEKGKLYFAEYENLRDEGIVSVEVESMEDQDFAYEIELLPQNQLSTFEINQHSEGPGTENELLTWHEFSTSDLKQGSDAAENEAEMLEEFFRRTRKFVESGNNVILHRHDPRIAKDIGTSKTAEECDIDDPGFSIRSSVVISECLEDSDNEYIELEPSVVNSKDIDKESLYKMEESREVESKVLSFVDSSQEEASHSKSWDSDSEDEDECDILLEHQHLVQQMKMELKSSRIKGLPTILEECETPKIVEDLKPLKIDHKFEYKDIMEEIQKFYKSYKERMRKLDILNYQTLHAISFLQLKDSEVFTTVKKKSALTLKPTWPMKGKRVYVDPTLKSIIEMHQDLELVYVGQLCLSWEILCWQCVKAKELLEYDALEFHSYNRVAEEFQQFQVLMQRFMEDEPFQGPRIQNYVKNRCLIQSLLHVPIIKDDCLEDKKERREETDAISLELLTEIIRGSMLIFWEFLYADKNMNTTVSKGVQGAKIDHQEPADSELIMDIITNLQKKERRLKEIARSRNCIVKKFQKHQECQSNNALSTSRVELRLVSRVLSLSRLTTDQLVWCQKKLNNINFERRKVHVESSFSLFPC</sequence>